<proteinExistence type="inferred from homology"/>
<dbReference type="GO" id="GO:0008234">
    <property type="term" value="F:cysteine-type peptidase activity"/>
    <property type="evidence" value="ECO:0007669"/>
    <property type="project" value="InterPro"/>
</dbReference>
<dbReference type="Proteomes" id="UP000190626">
    <property type="component" value="Unassembled WGS sequence"/>
</dbReference>
<dbReference type="RefSeq" id="WP_079408699.1">
    <property type="nucleotide sequence ID" value="NZ_MBTG01000001.1"/>
</dbReference>
<protein>
    <recommendedName>
        <fullName evidence="2">Peptidase C1A papain C-terminal domain-containing protein</fullName>
    </recommendedName>
</protein>
<reference evidence="4" key="1">
    <citation type="submission" date="2016-07" db="EMBL/GenBank/DDBJ databases">
        <authorList>
            <person name="Florea S."/>
            <person name="Webb J.S."/>
            <person name="Jaromczyk J."/>
            <person name="Schardl C.L."/>
        </authorList>
    </citation>
    <scope>NUCLEOTIDE SEQUENCE [LARGE SCALE GENOMIC DNA]</scope>
    <source>
        <strain evidence="4">CY1</strain>
    </source>
</reference>
<dbReference type="OrthoDB" id="3648721at2"/>
<evidence type="ECO:0000313" key="4">
    <source>
        <dbReference type="Proteomes" id="UP000190626"/>
    </source>
</evidence>
<comment type="similarity">
    <text evidence="1">Belongs to the peptidase C1 family.</text>
</comment>
<dbReference type="InterPro" id="IPR000668">
    <property type="entry name" value="Peptidase_C1A_C"/>
</dbReference>
<name>A0A1V4HT78_9BACL</name>
<comment type="caution">
    <text evidence="3">The sequence shown here is derived from an EMBL/GenBank/DDBJ whole genome shotgun (WGS) entry which is preliminary data.</text>
</comment>
<dbReference type="AlphaFoldDB" id="A0A1V4HT78"/>
<gene>
    <name evidence="3" type="ORF">BC351_00225</name>
</gene>
<dbReference type="Gene3D" id="3.90.70.10">
    <property type="entry name" value="Cysteine proteinases"/>
    <property type="match status" value="1"/>
</dbReference>
<organism evidence="3 4">
    <name type="scientific">Paenibacillus ferrarius</name>
    <dbReference type="NCBI Taxonomy" id="1469647"/>
    <lineage>
        <taxon>Bacteria</taxon>
        <taxon>Bacillati</taxon>
        <taxon>Bacillota</taxon>
        <taxon>Bacilli</taxon>
        <taxon>Bacillales</taxon>
        <taxon>Paenibacillaceae</taxon>
        <taxon>Paenibacillus</taxon>
    </lineage>
</organism>
<feature type="domain" description="Peptidase C1A papain C-terminal" evidence="2">
    <location>
        <begin position="32"/>
        <end position="235"/>
    </location>
</feature>
<dbReference type="EMBL" id="MBTG01000001">
    <property type="protein sequence ID" value="OPH61703.1"/>
    <property type="molecule type" value="Genomic_DNA"/>
</dbReference>
<dbReference type="InterPro" id="IPR038765">
    <property type="entry name" value="Papain-like_cys_pep_sf"/>
</dbReference>
<evidence type="ECO:0000256" key="1">
    <source>
        <dbReference type="ARBA" id="ARBA00008455"/>
    </source>
</evidence>
<sequence length="250" mass="29310">MNSERQYLLKPDQVDSRDYIYMASGSNSEFKEIDLRSKDIPEIFDQLNLGACAIFSITELMMYWMKQNTPSHYYFYLSQLFLYYKTRETEGTIDWDSGISIRNGLRIAQQIGVCRESFFPYDISKYKVLPSREAEKDAADYKINDYHRIMTVTQLKSALSEGCPVVLGIEVWNSFEYDEVKNTGFVPLPDKTKESIIGYHAMLIMGWKKIYDKEYMIVRNSYGQNFGDNGYLYIPMDFIGRYVTDMWVAK</sequence>
<keyword evidence="4" id="KW-1185">Reference proteome</keyword>
<dbReference type="PANTHER" id="PTHR12411">
    <property type="entry name" value="CYSTEINE PROTEASE FAMILY C1-RELATED"/>
    <property type="match status" value="1"/>
</dbReference>
<evidence type="ECO:0000313" key="3">
    <source>
        <dbReference type="EMBL" id="OPH61703.1"/>
    </source>
</evidence>
<dbReference type="CDD" id="cd02619">
    <property type="entry name" value="Peptidase_C1"/>
    <property type="match status" value="1"/>
</dbReference>
<dbReference type="GO" id="GO:0006508">
    <property type="term" value="P:proteolysis"/>
    <property type="evidence" value="ECO:0007669"/>
    <property type="project" value="InterPro"/>
</dbReference>
<dbReference type="InterPro" id="IPR013128">
    <property type="entry name" value="Peptidase_C1A"/>
</dbReference>
<dbReference type="STRING" id="1469647.BC351_00225"/>
<evidence type="ECO:0000259" key="2">
    <source>
        <dbReference type="Pfam" id="PF00112"/>
    </source>
</evidence>
<dbReference type="Pfam" id="PF00112">
    <property type="entry name" value="Peptidase_C1"/>
    <property type="match status" value="1"/>
</dbReference>
<dbReference type="SUPFAM" id="SSF54001">
    <property type="entry name" value="Cysteine proteinases"/>
    <property type="match status" value="1"/>
</dbReference>
<accession>A0A1V4HT78</accession>